<dbReference type="Pfam" id="PF10988">
    <property type="entry name" value="DUF2807"/>
    <property type="match status" value="1"/>
</dbReference>
<evidence type="ECO:0000259" key="2">
    <source>
        <dbReference type="Pfam" id="PF10988"/>
    </source>
</evidence>
<accession>A0ABW2ILN4</accession>
<dbReference type="InterPro" id="IPR021255">
    <property type="entry name" value="DUF2807"/>
</dbReference>
<dbReference type="EMBL" id="JBHTBR010000005">
    <property type="protein sequence ID" value="MFC7291755.1"/>
    <property type="molecule type" value="Genomic_DNA"/>
</dbReference>
<proteinExistence type="predicted"/>
<keyword evidence="1" id="KW-0732">Signal</keyword>
<evidence type="ECO:0000256" key="1">
    <source>
        <dbReference type="SAM" id="SignalP"/>
    </source>
</evidence>
<feature type="chain" id="PRO_5046872335" evidence="1">
    <location>
        <begin position="26"/>
        <end position="337"/>
    </location>
</feature>
<dbReference type="Proteomes" id="UP001596492">
    <property type="component" value="Unassembled WGS sequence"/>
</dbReference>
<gene>
    <name evidence="3" type="ORF">ACFQS8_09030</name>
</gene>
<feature type="signal peptide" evidence="1">
    <location>
        <begin position="1"/>
        <end position="25"/>
    </location>
</feature>
<feature type="domain" description="Putative auto-transporter adhesin head GIN" evidence="2">
    <location>
        <begin position="217"/>
        <end position="325"/>
    </location>
</feature>
<keyword evidence="4" id="KW-1185">Reference proteome</keyword>
<organism evidence="3 4">
    <name type="scientific">Hirschia litorea</name>
    <dbReference type="NCBI Taxonomy" id="1199156"/>
    <lineage>
        <taxon>Bacteria</taxon>
        <taxon>Pseudomonadati</taxon>
        <taxon>Pseudomonadota</taxon>
        <taxon>Alphaproteobacteria</taxon>
        <taxon>Hyphomonadales</taxon>
        <taxon>Hyphomonadaceae</taxon>
        <taxon>Hirschia</taxon>
    </lineage>
</organism>
<name>A0ABW2ILN4_9PROT</name>
<dbReference type="Gene3D" id="2.160.20.120">
    <property type="match status" value="2"/>
</dbReference>
<evidence type="ECO:0000313" key="3">
    <source>
        <dbReference type="EMBL" id="MFC7291755.1"/>
    </source>
</evidence>
<dbReference type="PROSITE" id="PS51257">
    <property type="entry name" value="PROKAR_LIPOPROTEIN"/>
    <property type="match status" value="1"/>
</dbReference>
<protein>
    <submittedName>
        <fullName evidence="3">GIN domain-containing protein</fullName>
    </submittedName>
</protein>
<dbReference type="RefSeq" id="WP_382166997.1">
    <property type="nucleotide sequence ID" value="NZ_JBHTBR010000005.1"/>
</dbReference>
<evidence type="ECO:0000313" key="4">
    <source>
        <dbReference type="Proteomes" id="UP001596492"/>
    </source>
</evidence>
<comment type="caution">
    <text evidence="3">The sequence shown here is derived from an EMBL/GenBank/DDBJ whole genome shotgun (WGS) entry which is preliminary data.</text>
</comment>
<sequence length="337" mass="34905">MPKYFAPLFLSTACFALVAACSASADSDLKIKDDIQVADAQGVADGLVDIQDFVGVLTVRTSSDGKYDAKLQQGALVEAGKIDAIKVDLASNGVRVTGDDDLKISQCKSSNGKYRLKLKGDKLRSIDEFPHLEITMPTNSNLDLELKSGVARIGDLHSTSVIVNGCGDVFLQDVSGFADFQVNGSGDISAENIGELSAEVRGSGDVKAENISGKAVLAIKGSGDISLENIAGHLFASIMGSGDIYSKSAQEKALVDIRGSGDVTVDGGQFQSVGVSVSGSGDVLIDGKIEDLNISIKGSGDVETGPLSGSLSGGISGSGDLVIDGRHIAYEKGQWQR</sequence>
<reference evidence="4" key="1">
    <citation type="journal article" date="2019" name="Int. J. Syst. Evol. Microbiol.">
        <title>The Global Catalogue of Microorganisms (GCM) 10K type strain sequencing project: providing services to taxonomists for standard genome sequencing and annotation.</title>
        <authorList>
            <consortium name="The Broad Institute Genomics Platform"/>
            <consortium name="The Broad Institute Genome Sequencing Center for Infectious Disease"/>
            <person name="Wu L."/>
            <person name="Ma J."/>
        </authorList>
    </citation>
    <scope>NUCLEOTIDE SEQUENCE [LARGE SCALE GENOMIC DNA]</scope>
    <source>
        <strain evidence="4">CCUG 51308</strain>
    </source>
</reference>